<keyword evidence="7" id="KW-1185">Reference proteome</keyword>
<dbReference type="SUPFAM" id="SSF50475">
    <property type="entry name" value="FMN-binding split barrel"/>
    <property type="match status" value="1"/>
</dbReference>
<dbReference type="PANTHER" id="PTHR10851:SF3">
    <property type="entry name" value="PYRIDOXINE_PYRIDOXAMINE 5'-PHOSPHATE OXIDASE 2"/>
    <property type="match status" value="1"/>
</dbReference>
<keyword evidence="3" id="KW-0288">FMN</keyword>
<dbReference type="Gene3D" id="2.30.110.10">
    <property type="entry name" value="Electron Transport, Fmn-binding Protein, Chain A"/>
    <property type="match status" value="1"/>
</dbReference>
<protein>
    <submittedName>
        <fullName evidence="6">Pyridoxamine 5'-phosphate oxidase family protein</fullName>
    </submittedName>
</protein>
<name>A0A936YNX4_9HYPH</name>
<evidence type="ECO:0000256" key="1">
    <source>
        <dbReference type="ARBA" id="ARBA00001917"/>
    </source>
</evidence>
<dbReference type="InterPro" id="IPR000659">
    <property type="entry name" value="Pyridox_Oxase"/>
</dbReference>
<evidence type="ECO:0000313" key="7">
    <source>
        <dbReference type="Proteomes" id="UP000633219"/>
    </source>
</evidence>
<accession>A0A936YNX4</accession>
<sequence>MTSNIFQAIVQRLIEASTSRSAFNFLQLATIGLDGSPNLRTIVLRRFDPAAGALSFVTDIRSPKIEQLRRDPRVSLVGFDPSALIQLRVAGQATVVSDDGIRRNVWHSLRGKTLILFDAPLAPGTMINDSDAPSHDKDEDDAPAEPFDRFALVTVTLSHMEWLDLSLPQNERFAFQRRGDDWVGNRLAP</sequence>
<evidence type="ECO:0000313" key="6">
    <source>
        <dbReference type="EMBL" id="MBL0373963.1"/>
    </source>
</evidence>
<dbReference type="GO" id="GO:0010181">
    <property type="term" value="F:FMN binding"/>
    <property type="evidence" value="ECO:0007669"/>
    <property type="project" value="InterPro"/>
</dbReference>
<comment type="caution">
    <text evidence="6">The sequence shown here is derived from an EMBL/GenBank/DDBJ whole genome shotgun (WGS) entry which is preliminary data.</text>
</comment>
<gene>
    <name evidence="6" type="ORF">JJB09_18225</name>
</gene>
<evidence type="ECO:0000256" key="2">
    <source>
        <dbReference type="ARBA" id="ARBA00022630"/>
    </source>
</evidence>
<dbReference type="GO" id="GO:0004733">
    <property type="term" value="F:pyridoxamine phosphate oxidase activity"/>
    <property type="evidence" value="ECO:0007669"/>
    <property type="project" value="InterPro"/>
</dbReference>
<dbReference type="RefSeq" id="WP_201661406.1">
    <property type="nucleotide sequence ID" value="NZ_JAEQNC010000010.1"/>
</dbReference>
<organism evidence="6 7">
    <name type="scientific">Rhizobium setariae</name>
    <dbReference type="NCBI Taxonomy" id="2801340"/>
    <lineage>
        <taxon>Bacteria</taxon>
        <taxon>Pseudomonadati</taxon>
        <taxon>Pseudomonadota</taxon>
        <taxon>Alphaproteobacteria</taxon>
        <taxon>Hyphomicrobiales</taxon>
        <taxon>Rhizobiaceae</taxon>
        <taxon>Rhizobium/Agrobacterium group</taxon>
        <taxon>Rhizobium</taxon>
    </lineage>
</organism>
<dbReference type="InterPro" id="IPR012349">
    <property type="entry name" value="Split_barrel_FMN-bd"/>
</dbReference>
<dbReference type="Proteomes" id="UP000633219">
    <property type="component" value="Unassembled WGS sequence"/>
</dbReference>
<comment type="cofactor">
    <cofactor evidence="1">
        <name>FMN</name>
        <dbReference type="ChEBI" id="CHEBI:58210"/>
    </cofactor>
</comment>
<dbReference type="InterPro" id="IPR024624">
    <property type="entry name" value="Pyridox_Oxase_Alr4036_FMN-bd"/>
</dbReference>
<proteinExistence type="predicted"/>
<evidence type="ECO:0000256" key="4">
    <source>
        <dbReference type="ARBA" id="ARBA00023002"/>
    </source>
</evidence>
<dbReference type="EMBL" id="JAEQNC010000010">
    <property type="protein sequence ID" value="MBL0373963.1"/>
    <property type="molecule type" value="Genomic_DNA"/>
</dbReference>
<reference evidence="6" key="1">
    <citation type="submission" date="2021-01" db="EMBL/GenBank/DDBJ databases">
        <title>Rhizobium sp. strain KVB221 16S ribosomal RNA gene Genome sequencing and assembly.</title>
        <authorList>
            <person name="Kang M."/>
        </authorList>
    </citation>
    <scope>NUCLEOTIDE SEQUENCE</scope>
    <source>
        <strain evidence="6">KVB221</strain>
    </source>
</reference>
<evidence type="ECO:0000259" key="5">
    <source>
        <dbReference type="Pfam" id="PF12766"/>
    </source>
</evidence>
<dbReference type="GO" id="GO:0008615">
    <property type="term" value="P:pyridoxine biosynthetic process"/>
    <property type="evidence" value="ECO:0007669"/>
    <property type="project" value="InterPro"/>
</dbReference>
<evidence type="ECO:0000256" key="3">
    <source>
        <dbReference type="ARBA" id="ARBA00022643"/>
    </source>
</evidence>
<keyword evidence="4" id="KW-0560">Oxidoreductase</keyword>
<dbReference type="Pfam" id="PF12766">
    <property type="entry name" value="Pyridox_oxase_2"/>
    <property type="match status" value="1"/>
</dbReference>
<feature type="domain" description="Pyridoxamine 5'-phosphate oxidase Alr4036 family FMN-binding" evidence="5">
    <location>
        <begin position="6"/>
        <end position="96"/>
    </location>
</feature>
<dbReference type="AlphaFoldDB" id="A0A936YNX4"/>
<dbReference type="PANTHER" id="PTHR10851">
    <property type="entry name" value="PYRIDOXINE-5-PHOSPHATE OXIDASE"/>
    <property type="match status" value="1"/>
</dbReference>
<keyword evidence="2" id="KW-0285">Flavoprotein</keyword>